<sequence>MKSSGDETPQLLPMSSIQSIVTISNNSKEPLKPAVTQRQGRSGSDFNWYRHEASVSMITIPYDGKDVTMVATCTPPTLRYSNPSDGRITLVTYISDRNTRKRGTVNMKYSEKGGSQYKAVCLVPKEDSAVLLAIDTTGKLHCCNLSLQESDVKRRILNLRECELNGNNEQLEFMNNLTVRQEICSGYNGSQAQSTQSSTQCNTSQTPIKKKQKRKRGDPKKNSSPVKADPDASSLSSQGMYVVVSSLNSPLPSDAAPIIMYMSSRSSETNEWECTPSVTIPIDQACIQMKCIAFLSRDRCGALWNSISSVVMKDEDLEADCDSGIVLMGFQDGSLRAVIVYNQTPRNGKVNVTLQTSQVATLLAGCGQAPLLSLDLISPPSSCENESPILVCCRENRSVTLISSTLIHQQPTQCDYRVVSMNLLRYDSSSAALTFLGVYDTGMSFLLRAVFTISSGSVLDWKNERMKLSLPSGQFVTTPRVQYTNSESDYLFAMPQSNGKVTLFKMLSKIDSHNEGQSSSEDVKSPILAHLSKSNSCGKLMIQQPKATMNKLSTYESLVKKLQSSAAANDKTSNTNTPKATVSLGALREIRDATRASSYIMTNFARRSDSAPWRLEGGKITVDENALVKLNMNSWDLATHAIHVHPGFSMPDPMCYRIAGGGCGFTKVLYGGTVRSIAAGQKSTSDQSTEIRVPNRTTATIIYSSLQKTYSSDCKTWYQSKSIVDSPNEIAAAYTSSSVVHLASV</sequence>
<protein>
    <submittedName>
        <fullName evidence="2">Uncharacterized protein</fullName>
    </submittedName>
</protein>
<gene>
    <name evidence="2" type="ORF">ACHAWO_003033</name>
</gene>
<accession>A0ABD3NHN5</accession>
<proteinExistence type="predicted"/>
<dbReference type="EMBL" id="JALLPJ020001151">
    <property type="protein sequence ID" value="KAL3775501.1"/>
    <property type="molecule type" value="Genomic_DNA"/>
</dbReference>
<dbReference type="AlphaFoldDB" id="A0ABD3NHN5"/>
<keyword evidence="3" id="KW-1185">Reference proteome</keyword>
<comment type="caution">
    <text evidence="2">The sequence shown here is derived from an EMBL/GenBank/DDBJ whole genome shotgun (WGS) entry which is preliminary data.</text>
</comment>
<feature type="region of interest" description="Disordered" evidence="1">
    <location>
        <begin position="23"/>
        <end position="42"/>
    </location>
</feature>
<organism evidence="2 3">
    <name type="scientific">Cyclotella atomus</name>
    <dbReference type="NCBI Taxonomy" id="382360"/>
    <lineage>
        <taxon>Eukaryota</taxon>
        <taxon>Sar</taxon>
        <taxon>Stramenopiles</taxon>
        <taxon>Ochrophyta</taxon>
        <taxon>Bacillariophyta</taxon>
        <taxon>Coscinodiscophyceae</taxon>
        <taxon>Thalassiosirophycidae</taxon>
        <taxon>Stephanodiscales</taxon>
        <taxon>Stephanodiscaceae</taxon>
        <taxon>Cyclotella</taxon>
    </lineage>
</organism>
<feature type="region of interest" description="Disordered" evidence="1">
    <location>
        <begin position="189"/>
        <end position="234"/>
    </location>
</feature>
<evidence type="ECO:0000313" key="2">
    <source>
        <dbReference type="EMBL" id="KAL3775501.1"/>
    </source>
</evidence>
<reference evidence="2 3" key="1">
    <citation type="submission" date="2024-10" db="EMBL/GenBank/DDBJ databases">
        <title>Updated reference genomes for cyclostephanoid diatoms.</title>
        <authorList>
            <person name="Roberts W.R."/>
            <person name="Alverson A.J."/>
        </authorList>
    </citation>
    <scope>NUCLEOTIDE SEQUENCE [LARGE SCALE GENOMIC DNA]</scope>
    <source>
        <strain evidence="2 3">AJA010-31</strain>
    </source>
</reference>
<evidence type="ECO:0000313" key="3">
    <source>
        <dbReference type="Proteomes" id="UP001530400"/>
    </source>
</evidence>
<evidence type="ECO:0000256" key="1">
    <source>
        <dbReference type="SAM" id="MobiDB-lite"/>
    </source>
</evidence>
<name>A0ABD3NHN5_9STRA</name>
<feature type="compositionally biased region" description="Low complexity" evidence="1">
    <location>
        <begin position="190"/>
        <end position="206"/>
    </location>
</feature>
<dbReference type="Proteomes" id="UP001530400">
    <property type="component" value="Unassembled WGS sequence"/>
</dbReference>
<feature type="compositionally biased region" description="Basic residues" evidence="1">
    <location>
        <begin position="208"/>
        <end position="218"/>
    </location>
</feature>